<evidence type="ECO:0000259" key="3">
    <source>
        <dbReference type="Pfam" id="PF01757"/>
    </source>
</evidence>
<keyword evidence="2" id="KW-1133">Transmembrane helix</keyword>
<gene>
    <name evidence="5" type="ORF">GCM10025780_33550</name>
</gene>
<dbReference type="Pfam" id="PF19040">
    <property type="entry name" value="SGNH"/>
    <property type="match status" value="1"/>
</dbReference>
<evidence type="ECO:0000259" key="4">
    <source>
        <dbReference type="Pfam" id="PF19040"/>
    </source>
</evidence>
<feature type="transmembrane region" description="Helical" evidence="2">
    <location>
        <begin position="383"/>
        <end position="404"/>
    </location>
</feature>
<dbReference type="Pfam" id="PF01757">
    <property type="entry name" value="Acyl_transf_3"/>
    <property type="match status" value="1"/>
</dbReference>
<dbReference type="Proteomes" id="UP001501295">
    <property type="component" value="Unassembled WGS sequence"/>
</dbReference>
<feature type="transmembrane region" description="Helical" evidence="2">
    <location>
        <begin position="259"/>
        <end position="277"/>
    </location>
</feature>
<name>A0ABP8WAH5_9MICO</name>
<dbReference type="PANTHER" id="PTHR23028">
    <property type="entry name" value="ACETYLTRANSFERASE"/>
    <property type="match status" value="1"/>
</dbReference>
<dbReference type="InterPro" id="IPR050879">
    <property type="entry name" value="Acyltransferase_3"/>
</dbReference>
<feature type="domain" description="SGNH" evidence="4">
    <location>
        <begin position="466"/>
        <end position="681"/>
    </location>
</feature>
<feature type="transmembrane region" description="Helical" evidence="2">
    <location>
        <begin position="283"/>
        <end position="303"/>
    </location>
</feature>
<keyword evidence="2" id="KW-0472">Membrane</keyword>
<comment type="caution">
    <text evidence="5">The sequence shown here is derived from an EMBL/GenBank/DDBJ whole genome shotgun (WGS) entry which is preliminary data.</text>
</comment>
<feature type="transmembrane region" description="Helical" evidence="2">
    <location>
        <begin position="166"/>
        <end position="182"/>
    </location>
</feature>
<feature type="region of interest" description="Disordered" evidence="1">
    <location>
        <begin position="1"/>
        <end position="23"/>
    </location>
</feature>
<keyword evidence="5" id="KW-0378">Hydrolase</keyword>
<dbReference type="GO" id="GO:0016787">
    <property type="term" value="F:hydrolase activity"/>
    <property type="evidence" value="ECO:0007669"/>
    <property type="project" value="UniProtKB-KW"/>
</dbReference>
<dbReference type="RefSeq" id="WP_345377082.1">
    <property type="nucleotide sequence ID" value="NZ_BAABLM010000010.1"/>
</dbReference>
<feature type="transmembrane region" description="Helical" evidence="2">
    <location>
        <begin position="31"/>
        <end position="47"/>
    </location>
</feature>
<keyword evidence="2" id="KW-0812">Transmembrane</keyword>
<sequence length="694" mass="73307">MTAVLPRPAAASRGTTTSAPRPSHFRPDIEGLRAFAVFAVVAFHAAVPGLSGGFAGVDVFFVISGYLITGQLSREVLRTGRVQLLSFYARRARRLLPAAGIVLVATAVATAVLEPLLGVFHTAQDLLAAALYTANWHFIALGTDYLAQSTDDSPVLHFWSLAVEEQFYLVWPLLIIGSVWLAKKSPMRGTAIFASLIGAVTAASLVASIALTPSESKWAYMATQTRGWEFGFGGLLAIVAHVLQAGGDRRAGRLVGRMLGWAGLAAIVVACLAYDASTPFPGFAALLPVLGTTAVIAGGLLAGTSPGSVGSLLSLRPIRYVGRVSYAWYLWHWPLLILVEVKTGTLDWQTRCLLMAVAFVLAALTLHLVEIPLSKAWKSIKRIGPTLAIGMLCMVVTVATPLVVGSGAINALGTSTATVSTSLLTAAFGPDTGKNSGPVSPNPLAATNDIPHPTACILDAPVARVAGCEIGPADGEQVVAFGDSHVNQWLPAFQTMATANEWHLTMFAKSGCPVADYAPDGDGSRLSSASCVTWRQAAIDQITAIKPKLIIVSSYNNYISGSSAAGEAKILADWNHSLDQLRTVGSPIAYIQDTPYPNKDIPTCMSSALSDWSKCDFPRGDVKEPVEDQALLGNQKQVSLINLSAYLCNTKMCPAVRNGLLLYRDESHITASAATALEPAMSALFAKAGLLEKK</sequence>
<evidence type="ECO:0000313" key="5">
    <source>
        <dbReference type="EMBL" id="GAA4684710.1"/>
    </source>
</evidence>
<feature type="transmembrane region" description="Helical" evidence="2">
    <location>
        <begin position="353"/>
        <end position="371"/>
    </location>
</feature>
<feature type="domain" description="Acyltransferase 3" evidence="3">
    <location>
        <begin position="28"/>
        <end position="365"/>
    </location>
</feature>
<dbReference type="InterPro" id="IPR002656">
    <property type="entry name" value="Acyl_transf_3_dom"/>
</dbReference>
<reference evidence="6" key="1">
    <citation type="journal article" date="2019" name="Int. J. Syst. Evol. Microbiol.">
        <title>The Global Catalogue of Microorganisms (GCM) 10K type strain sequencing project: providing services to taxonomists for standard genome sequencing and annotation.</title>
        <authorList>
            <consortium name="The Broad Institute Genomics Platform"/>
            <consortium name="The Broad Institute Genome Sequencing Center for Infectious Disease"/>
            <person name="Wu L."/>
            <person name="Ma J."/>
        </authorList>
    </citation>
    <scope>NUCLEOTIDE SEQUENCE [LARGE SCALE GENOMIC DNA]</scope>
    <source>
        <strain evidence="6">JCM 18956</strain>
    </source>
</reference>
<evidence type="ECO:0000256" key="2">
    <source>
        <dbReference type="SAM" id="Phobius"/>
    </source>
</evidence>
<keyword evidence="6" id="KW-1185">Reference proteome</keyword>
<dbReference type="EMBL" id="BAABLM010000010">
    <property type="protein sequence ID" value="GAA4684710.1"/>
    <property type="molecule type" value="Genomic_DNA"/>
</dbReference>
<feature type="transmembrane region" description="Helical" evidence="2">
    <location>
        <begin position="189"/>
        <end position="210"/>
    </location>
</feature>
<dbReference type="InterPro" id="IPR043968">
    <property type="entry name" value="SGNH"/>
</dbReference>
<dbReference type="PANTHER" id="PTHR23028:SF53">
    <property type="entry name" value="ACYL_TRANSF_3 DOMAIN-CONTAINING PROTEIN"/>
    <property type="match status" value="1"/>
</dbReference>
<accession>A0ABP8WAH5</accession>
<evidence type="ECO:0000256" key="1">
    <source>
        <dbReference type="SAM" id="MobiDB-lite"/>
    </source>
</evidence>
<feature type="transmembrane region" description="Helical" evidence="2">
    <location>
        <begin position="94"/>
        <end position="113"/>
    </location>
</feature>
<evidence type="ECO:0000313" key="6">
    <source>
        <dbReference type="Proteomes" id="UP001501295"/>
    </source>
</evidence>
<organism evidence="5 6">
    <name type="scientific">Frondihabitans cladoniiphilus</name>
    <dbReference type="NCBI Taxonomy" id="715785"/>
    <lineage>
        <taxon>Bacteria</taxon>
        <taxon>Bacillati</taxon>
        <taxon>Actinomycetota</taxon>
        <taxon>Actinomycetes</taxon>
        <taxon>Micrococcales</taxon>
        <taxon>Microbacteriaceae</taxon>
        <taxon>Frondihabitans</taxon>
    </lineage>
</organism>
<proteinExistence type="predicted"/>
<protein>
    <submittedName>
        <fullName evidence="5">SGNH hydrolase domain-containing protein</fullName>
    </submittedName>
</protein>
<feature type="transmembrane region" description="Helical" evidence="2">
    <location>
        <begin position="324"/>
        <end position="341"/>
    </location>
</feature>
<feature type="transmembrane region" description="Helical" evidence="2">
    <location>
        <begin position="230"/>
        <end position="247"/>
    </location>
</feature>